<comment type="caution">
    <text evidence="4">The sequence shown here is derived from an EMBL/GenBank/DDBJ whole genome shotgun (WGS) entry which is preliminary data.</text>
</comment>
<evidence type="ECO:0000313" key="5">
    <source>
        <dbReference type="Proteomes" id="UP000306602"/>
    </source>
</evidence>
<dbReference type="PANTHER" id="PTHR11475">
    <property type="entry name" value="OXIDASE/PEROXIDASE"/>
    <property type="match status" value="1"/>
</dbReference>
<keyword evidence="4" id="KW-0575">Peroxidase</keyword>
<dbReference type="Pfam" id="PF03098">
    <property type="entry name" value="An_peroxidase"/>
    <property type="match status" value="1"/>
</dbReference>
<dbReference type="PRINTS" id="PR00457">
    <property type="entry name" value="ANPEROXIDASE"/>
</dbReference>
<evidence type="ECO:0000256" key="3">
    <source>
        <dbReference type="ARBA" id="ARBA00023180"/>
    </source>
</evidence>
<organism evidence="4 5">
    <name type="scientific">Aliishimia ponticola</name>
    <dbReference type="NCBI Taxonomy" id="2499833"/>
    <lineage>
        <taxon>Bacteria</taxon>
        <taxon>Pseudomonadati</taxon>
        <taxon>Pseudomonadota</taxon>
        <taxon>Alphaproteobacteria</taxon>
        <taxon>Rhodobacterales</taxon>
        <taxon>Paracoccaceae</taxon>
        <taxon>Aliishimia</taxon>
    </lineage>
</organism>
<dbReference type="OrthoDB" id="105077at2"/>
<dbReference type="PANTHER" id="PTHR11475:SF4">
    <property type="entry name" value="CHORION PEROXIDASE"/>
    <property type="match status" value="1"/>
</dbReference>
<dbReference type="GO" id="GO:0020037">
    <property type="term" value="F:heme binding"/>
    <property type="evidence" value="ECO:0007669"/>
    <property type="project" value="InterPro"/>
</dbReference>
<dbReference type="Gene3D" id="1.10.640.10">
    <property type="entry name" value="Haem peroxidase domain superfamily, animal type"/>
    <property type="match status" value="1"/>
</dbReference>
<keyword evidence="4" id="KW-0560">Oxidoreductase</keyword>
<proteinExistence type="predicted"/>
<dbReference type="AlphaFoldDB" id="A0A4S4NFN8"/>
<keyword evidence="5" id="KW-1185">Reference proteome</keyword>
<evidence type="ECO:0000256" key="2">
    <source>
        <dbReference type="ARBA" id="ARBA00022525"/>
    </source>
</evidence>
<dbReference type="GO" id="GO:0006979">
    <property type="term" value="P:response to oxidative stress"/>
    <property type="evidence" value="ECO:0007669"/>
    <property type="project" value="InterPro"/>
</dbReference>
<dbReference type="EMBL" id="SRKY01000002">
    <property type="protein sequence ID" value="THH36958.1"/>
    <property type="molecule type" value="Genomic_DNA"/>
</dbReference>
<dbReference type="InterPro" id="IPR037120">
    <property type="entry name" value="Haem_peroxidase_sf_animal"/>
</dbReference>
<comment type="subcellular location">
    <subcellularLocation>
        <location evidence="1">Secreted</location>
    </subcellularLocation>
</comment>
<protein>
    <submittedName>
        <fullName evidence="4">Peroxidase</fullName>
    </submittedName>
</protein>
<gene>
    <name evidence="4" type="ORF">E4Z66_08435</name>
</gene>
<dbReference type="CDD" id="cd09819">
    <property type="entry name" value="An_peroxidase_bacterial_1"/>
    <property type="match status" value="1"/>
</dbReference>
<dbReference type="Proteomes" id="UP000306602">
    <property type="component" value="Unassembled WGS sequence"/>
</dbReference>
<reference evidence="4 5" key="1">
    <citation type="submission" date="2019-04" db="EMBL/GenBank/DDBJ databases">
        <title>Shimia ponticola sp. nov., isolated from seawater.</title>
        <authorList>
            <person name="Kim Y.-O."/>
            <person name="Yoon J.-H."/>
        </authorList>
    </citation>
    <scope>NUCLEOTIDE SEQUENCE [LARGE SCALE GENOMIC DNA]</scope>
    <source>
        <strain evidence="4 5">MYP11</strain>
    </source>
</reference>
<dbReference type="InterPro" id="IPR019791">
    <property type="entry name" value="Haem_peroxidase_animal"/>
</dbReference>
<evidence type="ECO:0000313" key="4">
    <source>
        <dbReference type="EMBL" id="THH36958.1"/>
    </source>
</evidence>
<dbReference type="GO" id="GO:0005576">
    <property type="term" value="C:extracellular region"/>
    <property type="evidence" value="ECO:0007669"/>
    <property type="project" value="UniProtKB-SubCell"/>
</dbReference>
<accession>A0A4S4NFN8</accession>
<name>A0A4S4NFN8_9RHOB</name>
<dbReference type="SUPFAM" id="SSF48113">
    <property type="entry name" value="Heme-dependent peroxidases"/>
    <property type="match status" value="1"/>
</dbReference>
<dbReference type="PROSITE" id="PS50292">
    <property type="entry name" value="PEROXIDASE_3"/>
    <property type="match status" value="1"/>
</dbReference>
<evidence type="ECO:0000256" key="1">
    <source>
        <dbReference type="ARBA" id="ARBA00004613"/>
    </source>
</evidence>
<dbReference type="GO" id="GO:0004601">
    <property type="term" value="F:peroxidase activity"/>
    <property type="evidence" value="ECO:0007669"/>
    <property type="project" value="UniProtKB-KW"/>
</dbReference>
<dbReference type="InterPro" id="IPR010255">
    <property type="entry name" value="Haem_peroxidase_sf"/>
</dbReference>
<keyword evidence="2" id="KW-0964">Secreted</keyword>
<sequence>MTSAHGSSQLRGLDAFCSREHHYHEGDRFGRMFPDLSPLFTDPRVLDSLGQPGGVMDGGPNGTTSQSNPVGFVFFGQFVDHDITLDVTSSLDSVNNPENTPNVRSPTLDLDCIYGLGPEAQPYLYHPDGAFKGVKLITGAELGTGAHAADDLARVGDIALIGDFRNDENRIVSQMQLAMIRFHNRMCDDLQGKYSGKELYEEARRLCMWHYQWCVVHDFLKSICGEGVVSRVLSEGRKFYKPKSPFIPVEFSVAGYRFGHSMVPMKVQTQQGGSMFELFGTVLGKGFGPISDARAVTDMHEMFETHEGRTVQRAGRVDAKLASDLLALPAKVDPEGRSLATRNMVRGQSFLLPAGETLARAIGRPETEIEQVSDAARADEPGLQGGTPLWYYILREADLIGRENIDGTRQPGEGLGPVGATIVAETVIGLIELDPRSWLGENRNWRPQNSTTDPSIELSSIGHLMTYG</sequence>
<keyword evidence="3" id="KW-0325">Glycoprotein</keyword>
<dbReference type="RefSeq" id="WP_136462556.1">
    <property type="nucleotide sequence ID" value="NZ_SRKY01000002.1"/>
</dbReference>